<gene>
    <name evidence="11" type="ORF">HQN59_02160</name>
</gene>
<dbReference type="PROSITE" id="PS51352">
    <property type="entry name" value="THIOREDOXIN_2"/>
    <property type="match status" value="1"/>
</dbReference>
<evidence type="ECO:0000256" key="3">
    <source>
        <dbReference type="ARBA" id="ARBA00022729"/>
    </source>
</evidence>
<evidence type="ECO:0000259" key="10">
    <source>
        <dbReference type="PROSITE" id="PS51352"/>
    </source>
</evidence>
<feature type="disulfide bond" description="Redox-active" evidence="8">
    <location>
        <begin position="63"/>
        <end position="66"/>
    </location>
</feature>
<dbReference type="PIRSF" id="PIRSF001488">
    <property type="entry name" value="Tdi_protein"/>
    <property type="match status" value="1"/>
</dbReference>
<evidence type="ECO:0000256" key="7">
    <source>
        <dbReference type="PIRNR" id="PIRNR001488"/>
    </source>
</evidence>
<dbReference type="InterPro" id="IPR023205">
    <property type="entry name" value="DsbA/DsbL"/>
</dbReference>
<dbReference type="InterPro" id="IPR001853">
    <property type="entry name" value="DSBA-like_thioredoxin_dom"/>
</dbReference>
<protein>
    <recommendedName>
        <fullName evidence="7">Thiol:disulfide interchange protein</fullName>
    </recommendedName>
</protein>
<dbReference type="PANTHER" id="PTHR35891:SF3">
    <property type="entry name" value="THIOL:DISULFIDE INTERCHANGE PROTEIN DSBL"/>
    <property type="match status" value="1"/>
</dbReference>
<dbReference type="InterPro" id="IPR036249">
    <property type="entry name" value="Thioredoxin-like_sf"/>
</dbReference>
<dbReference type="AlphaFoldDB" id="A0A7Y6NK27"/>
<dbReference type="SUPFAM" id="SSF52833">
    <property type="entry name" value="Thioredoxin-like"/>
    <property type="match status" value="1"/>
</dbReference>
<evidence type="ECO:0000313" key="11">
    <source>
        <dbReference type="EMBL" id="NUZ04554.1"/>
    </source>
</evidence>
<sequence>MKLNRRAFSSCLAGSGLATLGVGAAAQQAGWPVEGVNYVRLAQPLPPSGQGKVDVVDFFWYECPHCNAFEPALDAWARKLPADVNFRRVPVWFREEPFTAQQKLYYALESLGLVDTMHRKVFAAIHNDRTKLRTSEEIQTFMAKNGVDATKFMAAYNSFAVQTKSRQARQIAEGYKIDAVPALGVHGRYFINGTMAGGNDKMLQVADALIAQVRRG</sequence>
<dbReference type="Gene3D" id="3.40.30.10">
    <property type="entry name" value="Glutaredoxin"/>
    <property type="match status" value="1"/>
</dbReference>
<dbReference type="CDD" id="cd03019">
    <property type="entry name" value="DsbA_DsbA"/>
    <property type="match status" value="1"/>
</dbReference>
<reference evidence="11 12" key="1">
    <citation type="submission" date="2020-06" db="EMBL/GenBank/DDBJ databases">
        <title>Schlegella sp. ID0723 isolated from air conditioner.</title>
        <authorList>
            <person name="Kim D.Y."/>
            <person name="Kim D.-U."/>
        </authorList>
    </citation>
    <scope>NUCLEOTIDE SEQUENCE [LARGE SCALE GENOMIC DNA]</scope>
    <source>
        <strain evidence="11 12">ID0723</strain>
    </source>
</reference>
<evidence type="ECO:0000256" key="6">
    <source>
        <dbReference type="ARBA" id="ARBA00023284"/>
    </source>
</evidence>
<dbReference type="EMBL" id="JABWMJ010000001">
    <property type="protein sequence ID" value="NUZ04554.1"/>
    <property type="molecule type" value="Genomic_DNA"/>
</dbReference>
<feature type="domain" description="Thioredoxin" evidence="10">
    <location>
        <begin position="18"/>
        <end position="147"/>
    </location>
</feature>
<keyword evidence="12" id="KW-1185">Reference proteome</keyword>
<accession>A0A7Y6NK27</accession>
<evidence type="ECO:0000256" key="2">
    <source>
        <dbReference type="ARBA" id="ARBA00005791"/>
    </source>
</evidence>
<dbReference type="PANTHER" id="PTHR35891">
    <property type="entry name" value="THIOL:DISULFIDE INTERCHANGE PROTEIN DSBA"/>
    <property type="match status" value="1"/>
</dbReference>
<keyword evidence="5 7" id="KW-1015">Disulfide bond</keyword>
<evidence type="ECO:0000256" key="1">
    <source>
        <dbReference type="ARBA" id="ARBA00004418"/>
    </source>
</evidence>
<dbReference type="GO" id="GO:0016491">
    <property type="term" value="F:oxidoreductase activity"/>
    <property type="evidence" value="ECO:0007669"/>
    <property type="project" value="InterPro"/>
</dbReference>
<feature type="chain" id="PRO_5030695769" description="Thiol:disulfide interchange protein" evidence="9">
    <location>
        <begin position="25"/>
        <end position="216"/>
    </location>
</feature>
<comment type="subcellular location">
    <subcellularLocation>
        <location evidence="1 7">Periplasm</location>
    </subcellularLocation>
</comment>
<evidence type="ECO:0000256" key="5">
    <source>
        <dbReference type="ARBA" id="ARBA00023157"/>
    </source>
</evidence>
<keyword evidence="6" id="KW-0676">Redox-active center</keyword>
<keyword evidence="3 9" id="KW-0732">Signal</keyword>
<keyword evidence="4 7" id="KW-0574">Periplasm</keyword>
<evidence type="ECO:0000313" key="12">
    <source>
        <dbReference type="Proteomes" id="UP000529637"/>
    </source>
</evidence>
<evidence type="ECO:0000256" key="8">
    <source>
        <dbReference type="PIRSR" id="PIRSR001488-1"/>
    </source>
</evidence>
<feature type="signal peptide" evidence="9">
    <location>
        <begin position="1"/>
        <end position="24"/>
    </location>
</feature>
<proteinExistence type="inferred from homology"/>
<dbReference type="Proteomes" id="UP000529637">
    <property type="component" value="Unassembled WGS sequence"/>
</dbReference>
<evidence type="ECO:0000256" key="4">
    <source>
        <dbReference type="ARBA" id="ARBA00022764"/>
    </source>
</evidence>
<name>A0A7Y6NK27_9BURK</name>
<dbReference type="GO" id="GO:0042597">
    <property type="term" value="C:periplasmic space"/>
    <property type="evidence" value="ECO:0007669"/>
    <property type="project" value="UniProtKB-SubCell"/>
</dbReference>
<dbReference type="InterPro" id="IPR050824">
    <property type="entry name" value="Thiol_disulfide_DsbA"/>
</dbReference>
<dbReference type="RefSeq" id="WP_176065595.1">
    <property type="nucleotide sequence ID" value="NZ_JABWMJ010000001.1"/>
</dbReference>
<evidence type="ECO:0000256" key="9">
    <source>
        <dbReference type="SAM" id="SignalP"/>
    </source>
</evidence>
<organism evidence="11 12">
    <name type="scientific">Piscinibacter koreensis</name>
    <dbReference type="NCBI Taxonomy" id="2742824"/>
    <lineage>
        <taxon>Bacteria</taxon>
        <taxon>Pseudomonadati</taxon>
        <taxon>Pseudomonadota</taxon>
        <taxon>Betaproteobacteria</taxon>
        <taxon>Burkholderiales</taxon>
        <taxon>Sphaerotilaceae</taxon>
        <taxon>Piscinibacter</taxon>
    </lineage>
</organism>
<dbReference type="InterPro" id="IPR013766">
    <property type="entry name" value="Thioredoxin_domain"/>
</dbReference>
<dbReference type="Pfam" id="PF01323">
    <property type="entry name" value="DSBA"/>
    <property type="match status" value="1"/>
</dbReference>
<comment type="caution">
    <text evidence="11">The sequence shown here is derived from an EMBL/GenBank/DDBJ whole genome shotgun (WGS) entry which is preliminary data.</text>
</comment>
<comment type="similarity">
    <text evidence="2">Belongs to the thioredoxin family. DsbA subfamily.</text>
</comment>